<keyword evidence="5" id="KW-0963">Cytoplasm</keyword>
<feature type="domain" description="tRNA/rRNA methyltransferase SpoU type" evidence="6">
    <location>
        <begin position="8"/>
        <end position="158"/>
    </location>
</feature>
<evidence type="ECO:0000256" key="5">
    <source>
        <dbReference type="RuleBase" id="RU362024"/>
    </source>
</evidence>
<gene>
    <name evidence="5" type="primary">trmJ</name>
    <name evidence="7" type="ORF">A4S15_04775</name>
</gene>
<dbReference type="CDD" id="cd18093">
    <property type="entry name" value="SpoU-like_TrmJ"/>
    <property type="match status" value="1"/>
</dbReference>
<dbReference type="InterPro" id="IPR029028">
    <property type="entry name" value="Alpha/beta_knot_MTases"/>
</dbReference>
<keyword evidence="4 5" id="KW-0949">S-adenosyl-L-methionine</keyword>
<dbReference type="GO" id="GO:0106339">
    <property type="term" value="F:tRNA (cytidine(32)-2'-O)-methyltransferase activity"/>
    <property type="evidence" value="ECO:0007669"/>
    <property type="project" value="RHEA"/>
</dbReference>
<keyword evidence="5" id="KW-0819">tRNA processing</keyword>
<sequence length="253" mass="27057">MRTAPSPVIVLVDPQLGENIGMVARAMANMGLSELRLVRPRDGWPSEKAEAAASGALDIINGAVVFASLAEAIADTHFVYATSARERAQAKIVVGPRAAARALRGRIEGGQRAAIVFGPERAGLSSDDVALADEVLTLPVNPAFASLNLAQAVLLVGYEWFTSLAEGEQLPFATELGAGPATREAMAGLVDHLERELDEAGFFGTAEKKIVMSRNLRNILHRRGLTEHDVRTLRGVINMLSRKRRKDEAEGAA</sequence>
<dbReference type="PANTHER" id="PTHR42786:SF7">
    <property type="entry name" value="TRNA_RRNA METHYLTRANSFERASE SPOU TYPE DOMAIN-CONTAINING PROTEIN"/>
    <property type="match status" value="1"/>
</dbReference>
<keyword evidence="2 5" id="KW-0489">Methyltransferase</keyword>
<dbReference type="GO" id="GO:0005829">
    <property type="term" value="C:cytosol"/>
    <property type="evidence" value="ECO:0007669"/>
    <property type="project" value="TreeGrafter"/>
</dbReference>
<dbReference type="GO" id="GO:0160206">
    <property type="term" value="F:tRNA (cytidine(32)/uridine(32)-2'-O)-methyltransferase activity"/>
    <property type="evidence" value="ECO:0007669"/>
    <property type="project" value="UniProtKB-EC"/>
</dbReference>
<dbReference type="GO" id="GO:0002128">
    <property type="term" value="P:tRNA nucleoside ribose methylation"/>
    <property type="evidence" value="ECO:0007669"/>
    <property type="project" value="TreeGrafter"/>
</dbReference>
<dbReference type="SUPFAM" id="SSF75217">
    <property type="entry name" value="alpha/beta knot"/>
    <property type="match status" value="1"/>
</dbReference>
<dbReference type="GO" id="GO:0003723">
    <property type="term" value="F:RNA binding"/>
    <property type="evidence" value="ECO:0007669"/>
    <property type="project" value="InterPro"/>
</dbReference>
<name>A0A1W9I1C7_9HYPH</name>
<proteinExistence type="inferred from homology"/>
<evidence type="ECO:0000256" key="4">
    <source>
        <dbReference type="ARBA" id="ARBA00022691"/>
    </source>
</evidence>
<comment type="catalytic activity">
    <reaction evidence="5">
        <text>cytidine(32) in tRNA + S-adenosyl-L-methionine = 2'-O-methylcytidine(32) in tRNA + S-adenosyl-L-homocysteine + H(+)</text>
        <dbReference type="Rhea" id="RHEA:42932"/>
        <dbReference type="Rhea" id="RHEA-COMP:10288"/>
        <dbReference type="Rhea" id="RHEA-COMP:10289"/>
        <dbReference type="ChEBI" id="CHEBI:15378"/>
        <dbReference type="ChEBI" id="CHEBI:57856"/>
        <dbReference type="ChEBI" id="CHEBI:59789"/>
        <dbReference type="ChEBI" id="CHEBI:74495"/>
        <dbReference type="ChEBI" id="CHEBI:82748"/>
        <dbReference type="EC" id="2.1.1.200"/>
    </reaction>
</comment>
<dbReference type="Gene3D" id="3.40.1280.10">
    <property type="match status" value="1"/>
</dbReference>
<dbReference type="InterPro" id="IPR001537">
    <property type="entry name" value="SpoU_MeTrfase"/>
</dbReference>
<dbReference type="AlphaFoldDB" id="A0A1W9I1C7"/>
<comment type="subunit">
    <text evidence="5">Homodimer.</text>
</comment>
<evidence type="ECO:0000256" key="1">
    <source>
        <dbReference type="ARBA" id="ARBA00007228"/>
    </source>
</evidence>
<evidence type="ECO:0000313" key="8">
    <source>
        <dbReference type="Proteomes" id="UP000192872"/>
    </source>
</evidence>
<dbReference type="InterPro" id="IPR004384">
    <property type="entry name" value="RNA_MeTrfase_TrmJ/LasT"/>
</dbReference>
<reference evidence="7 8" key="1">
    <citation type="journal article" date="2017" name="Water Res.">
        <title>Comammox in drinking water systems.</title>
        <authorList>
            <person name="Wang Y."/>
            <person name="Ma L."/>
            <person name="Mao Y."/>
            <person name="Jiang X."/>
            <person name="Xia Y."/>
            <person name="Yu K."/>
            <person name="Li B."/>
            <person name="Zhang T."/>
        </authorList>
    </citation>
    <scope>NUCLEOTIDE SEQUENCE [LARGE SCALE GENOMIC DNA]</scope>
    <source>
        <strain evidence="7">SG_bin8</strain>
    </source>
</reference>
<dbReference type="PIRSF" id="PIRSF004808">
    <property type="entry name" value="LasT"/>
    <property type="match status" value="1"/>
</dbReference>
<accession>A0A1W9I1C7</accession>
<comment type="subcellular location">
    <subcellularLocation>
        <location evidence="5">Cytoplasm</location>
    </subcellularLocation>
</comment>
<comment type="catalytic activity">
    <reaction evidence="5">
        <text>uridine(32) in tRNA + S-adenosyl-L-methionine = 2'-O-methyluridine(32) in tRNA + S-adenosyl-L-homocysteine + H(+)</text>
        <dbReference type="Rhea" id="RHEA:42936"/>
        <dbReference type="Rhea" id="RHEA-COMP:10107"/>
        <dbReference type="Rhea" id="RHEA-COMP:10290"/>
        <dbReference type="ChEBI" id="CHEBI:15378"/>
        <dbReference type="ChEBI" id="CHEBI:57856"/>
        <dbReference type="ChEBI" id="CHEBI:59789"/>
        <dbReference type="ChEBI" id="CHEBI:65315"/>
        <dbReference type="ChEBI" id="CHEBI:74478"/>
        <dbReference type="EC" id="2.1.1.200"/>
    </reaction>
</comment>
<dbReference type="Proteomes" id="UP000192872">
    <property type="component" value="Unassembled WGS sequence"/>
</dbReference>
<protein>
    <recommendedName>
        <fullName evidence="5">tRNA (cytidine/uridine-2'-O-)-methyltransferase TrmJ</fullName>
        <ecNumber evidence="5">2.1.1.200</ecNumber>
    </recommendedName>
    <alternativeName>
        <fullName evidence="5">tRNA (cytidine(32)/uridine(32)-2'-O)-methyltransferase</fullName>
    </alternativeName>
    <alternativeName>
        <fullName evidence="5">tRNA Cm32/Um32 methyltransferase</fullName>
    </alternativeName>
</protein>
<evidence type="ECO:0000256" key="2">
    <source>
        <dbReference type="ARBA" id="ARBA00022603"/>
    </source>
</evidence>
<dbReference type="PANTHER" id="PTHR42786">
    <property type="entry name" value="TRNA/RRNA METHYLTRANSFERASE"/>
    <property type="match status" value="1"/>
</dbReference>
<dbReference type="InterPro" id="IPR029026">
    <property type="entry name" value="tRNA_m1G_MTases_N"/>
</dbReference>
<comment type="caution">
    <text evidence="7">The sequence shown here is derived from an EMBL/GenBank/DDBJ whole genome shotgun (WGS) entry which is preliminary data.</text>
</comment>
<organism evidence="7 8">
    <name type="scientific">Candidatus Raskinella chloraquaticus</name>
    <dbReference type="NCBI Taxonomy" id="1951219"/>
    <lineage>
        <taxon>Bacteria</taxon>
        <taxon>Pseudomonadati</taxon>
        <taxon>Pseudomonadota</taxon>
        <taxon>Alphaproteobacteria</taxon>
        <taxon>Hyphomicrobiales</taxon>
        <taxon>Phreatobacteraceae</taxon>
        <taxon>Candidatus Raskinella</taxon>
    </lineage>
</organism>
<evidence type="ECO:0000259" key="6">
    <source>
        <dbReference type="Pfam" id="PF00588"/>
    </source>
</evidence>
<comment type="similarity">
    <text evidence="1">Belongs to the class IV-like SAM-binding methyltransferase superfamily. RNA methyltransferase TrmH family.</text>
</comment>
<dbReference type="Gene3D" id="1.10.8.590">
    <property type="match status" value="1"/>
</dbReference>
<keyword evidence="3 7" id="KW-0808">Transferase</keyword>
<dbReference type="Pfam" id="PF00588">
    <property type="entry name" value="SpoU_methylase"/>
    <property type="match status" value="1"/>
</dbReference>
<evidence type="ECO:0000313" key="7">
    <source>
        <dbReference type="EMBL" id="OQW53566.1"/>
    </source>
</evidence>
<dbReference type="RefSeq" id="WP_376802691.1">
    <property type="nucleotide sequence ID" value="NZ_DBNB01000014.1"/>
</dbReference>
<dbReference type="EC" id="2.1.1.200" evidence="5"/>
<evidence type="ECO:0000256" key="3">
    <source>
        <dbReference type="ARBA" id="ARBA00022679"/>
    </source>
</evidence>
<dbReference type="STRING" id="1827387.A4S15_04775"/>
<comment type="function">
    <text evidence="5">Catalyzes the formation of 2'O-methylated cytidine (Cm32) or 2'O-methylated uridine (Um32) at position 32 in tRNA.</text>
</comment>
<dbReference type="NCBIfam" id="TIGR00050">
    <property type="entry name" value="rRNA_methyl_1"/>
    <property type="match status" value="1"/>
</dbReference>
<dbReference type="EMBL" id="LWDL01000008">
    <property type="protein sequence ID" value="OQW53566.1"/>
    <property type="molecule type" value="Genomic_DNA"/>
</dbReference>